<dbReference type="GO" id="GO:0004842">
    <property type="term" value="F:ubiquitin-protein transferase activity"/>
    <property type="evidence" value="ECO:0007669"/>
    <property type="project" value="InterPro"/>
</dbReference>
<evidence type="ECO:0000259" key="7">
    <source>
        <dbReference type="PROSITE" id="PS51873"/>
    </source>
</evidence>
<evidence type="ECO:0000256" key="3">
    <source>
        <dbReference type="ARBA" id="ARBA00022737"/>
    </source>
</evidence>
<dbReference type="CDD" id="cd20336">
    <property type="entry name" value="Rcat_RBR"/>
    <property type="match status" value="1"/>
</dbReference>
<dbReference type="EMBL" id="KN824277">
    <property type="protein sequence ID" value="KIM33722.1"/>
    <property type="molecule type" value="Genomic_DNA"/>
</dbReference>
<proteinExistence type="predicted"/>
<dbReference type="SUPFAM" id="SSF53300">
    <property type="entry name" value="vWA-like"/>
    <property type="match status" value="1"/>
</dbReference>
<evidence type="ECO:0000256" key="6">
    <source>
        <dbReference type="ARBA" id="ARBA00022833"/>
    </source>
</evidence>
<dbReference type="PROSITE" id="PS51873">
    <property type="entry name" value="TRIAD"/>
    <property type="match status" value="1"/>
</dbReference>
<dbReference type="PANTHER" id="PTHR11685">
    <property type="entry name" value="RBR FAMILY RING FINGER AND IBR DOMAIN-CONTAINING"/>
    <property type="match status" value="1"/>
</dbReference>
<accession>A0A0C2XXY6</accession>
<reference evidence="8 9" key="1">
    <citation type="submission" date="2014-04" db="EMBL/GenBank/DDBJ databases">
        <authorList>
            <consortium name="DOE Joint Genome Institute"/>
            <person name="Kuo A."/>
            <person name="Zuccaro A."/>
            <person name="Kohler A."/>
            <person name="Nagy L.G."/>
            <person name="Floudas D."/>
            <person name="Copeland A."/>
            <person name="Barry K.W."/>
            <person name="Cichocki N."/>
            <person name="Veneault-Fourrey C."/>
            <person name="LaButti K."/>
            <person name="Lindquist E.A."/>
            <person name="Lipzen A."/>
            <person name="Lundell T."/>
            <person name="Morin E."/>
            <person name="Murat C."/>
            <person name="Sun H."/>
            <person name="Tunlid A."/>
            <person name="Henrissat B."/>
            <person name="Grigoriev I.V."/>
            <person name="Hibbett D.S."/>
            <person name="Martin F."/>
            <person name="Nordberg H.P."/>
            <person name="Cantor M.N."/>
            <person name="Hua S.X."/>
        </authorList>
    </citation>
    <scope>NUCLEOTIDE SEQUENCE [LARGE SCALE GENOMIC DNA]</scope>
    <source>
        <strain evidence="8 9">MAFF 305830</strain>
    </source>
</reference>
<keyword evidence="6" id="KW-0862">Zinc</keyword>
<evidence type="ECO:0000256" key="2">
    <source>
        <dbReference type="ARBA" id="ARBA00022723"/>
    </source>
</evidence>
<keyword evidence="3" id="KW-0677">Repeat</keyword>
<reference evidence="9" key="2">
    <citation type="submission" date="2015-01" db="EMBL/GenBank/DDBJ databases">
        <title>Evolutionary Origins and Diversification of the Mycorrhizal Mutualists.</title>
        <authorList>
            <consortium name="DOE Joint Genome Institute"/>
            <consortium name="Mycorrhizal Genomics Consortium"/>
            <person name="Kohler A."/>
            <person name="Kuo A."/>
            <person name="Nagy L.G."/>
            <person name="Floudas D."/>
            <person name="Copeland A."/>
            <person name="Barry K.W."/>
            <person name="Cichocki N."/>
            <person name="Veneault-Fourrey C."/>
            <person name="LaButti K."/>
            <person name="Lindquist E.A."/>
            <person name="Lipzen A."/>
            <person name="Lundell T."/>
            <person name="Morin E."/>
            <person name="Murat C."/>
            <person name="Riley R."/>
            <person name="Ohm R."/>
            <person name="Sun H."/>
            <person name="Tunlid A."/>
            <person name="Henrissat B."/>
            <person name="Grigoriev I.V."/>
            <person name="Hibbett D.S."/>
            <person name="Martin F."/>
        </authorList>
    </citation>
    <scope>NUCLEOTIDE SEQUENCE [LARGE SCALE GENOMIC DNA]</scope>
    <source>
        <strain evidence="9">MAFF 305830</strain>
    </source>
</reference>
<evidence type="ECO:0000256" key="4">
    <source>
        <dbReference type="ARBA" id="ARBA00022771"/>
    </source>
</evidence>
<dbReference type="Gene3D" id="3.30.40.10">
    <property type="entry name" value="Zinc/RING finger domain, C3HC4 (zinc finger)"/>
    <property type="match status" value="1"/>
</dbReference>
<gene>
    <name evidence="8" type="ORF">M408DRAFT_18752</name>
</gene>
<dbReference type="STRING" id="933852.A0A0C2XXY6"/>
<dbReference type="Gene3D" id="3.40.50.410">
    <property type="entry name" value="von Willebrand factor, type A domain"/>
    <property type="match status" value="1"/>
</dbReference>
<keyword evidence="1" id="KW-0808">Transferase</keyword>
<dbReference type="Gene3D" id="1.20.120.1750">
    <property type="match status" value="1"/>
</dbReference>
<organism evidence="8 9">
    <name type="scientific">Serendipita vermifera MAFF 305830</name>
    <dbReference type="NCBI Taxonomy" id="933852"/>
    <lineage>
        <taxon>Eukaryota</taxon>
        <taxon>Fungi</taxon>
        <taxon>Dikarya</taxon>
        <taxon>Basidiomycota</taxon>
        <taxon>Agaricomycotina</taxon>
        <taxon>Agaricomycetes</taxon>
        <taxon>Sebacinales</taxon>
        <taxon>Serendipitaceae</taxon>
        <taxon>Serendipita</taxon>
    </lineage>
</organism>
<dbReference type="OrthoDB" id="1431934at2759"/>
<dbReference type="InterPro" id="IPR036465">
    <property type="entry name" value="vWFA_dom_sf"/>
</dbReference>
<evidence type="ECO:0000256" key="1">
    <source>
        <dbReference type="ARBA" id="ARBA00022679"/>
    </source>
</evidence>
<keyword evidence="9" id="KW-1185">Reference proteome</keyword>
<sequence length="1018" mass="113036">MSSADWDLLLVTDATASMGTYLQALASSIPEILALGSLSGAFKRVGLLAYTDYSEGPEVKDVVDFFGWDNPNIAKEAHRLEPRGGGDVPEACKTALVEVIKQVDANRKTLVVWYADAGPHHCTNSNNYRSNGPKEIKALGDQQSDWVKLSQQARLKNCTIFPIVEQGLAQAPLRFFVLMAALTNGMVFNTPATNSEEVSRLTLDLLLAWMGQPIAPAKYKTETIRFQVSPFQATPAVIDEEQGSQGYLPSKNKQLKLKPMDTIRLATLEDAQFDVSTTLPNLSAKFLDPNEKAYRDTVHRALNQIITSNVVALTYNSVFGQLWRAVCKNRNDPRRDDLVNAFSEQVGKEKDLDRRQMLTEWLEESYNSAAEIQEMIDAAPDAGDPNQRRIYLDLDSGVNLTRTELLEVARSLYPGVLQKLASILTHIKIVEKDVKLLPSQRSIPLSLSPFDLFKVLPHLVVEGTMFSGRAAALFAALSMVVGVRFLDAPARVLLSQQQGTWLNIEIPENLSYECAKLLLRGSVPDVALTEEELNVYTGMRRYRLIELNLKASLTASIPWTPEKTGGVGDRQLVCKKCSKRRSVTIMAPNNTCGFCAYEQGRLDAIANHVKGAKDWPVVHDEPELSEDKVRWVECGVSTCRAQYVVLNPHQLNVRPKCHFCRHDMPCPWVACAKCTNRIIVPEEYRVAGDQSFTCFACNSGKSTIVQEDTNTLALMEENGRAWLGFDASHDLFRNSSAFKLFSKHGASAFTGVPAEHELMFHSKKVFNADVLRLRIEGRVESGEVEKGTCSLCFDDTHYHNLLPACGRTGCKQQADDACLEQWYGGNQPGILLNPLQLRCPFCRRTPVTKTLQKYNPRALAVGDLTAALEDRAWYYAWCVTCGCAKQAVERACADAGLPVIKDFICEGCREQAAMLQARLQAEAEALRAAGNLARLEAVNRQLQVVRQNKLIKITPCPECGVYVEKTFGCNHITCKCGTHFCFIDGLKFSANTIYAHLANDHGGYGDYEDGNDDEDDGY</sequence>
<dbReference type="AlphaFoldDB" id="A0A0C2XXY6"/>
<dbReference type="GO" id="GO:0008270">
    <property type="term" value="F:zinc ion binding"/>
    <property type="evidence" value="ECO:0007669"/>
    <property type="project" value="UniProtKB-KW"/>
</dbReference>
<dbReference type="InterPro" id="IPR013083">
    <property type="entry name" value="Znf_RING/FYVE/PHD"/>
</dbReference>
<dbReference type="Pfam" id="PF26200">
    <property type="entry name" value="Rcat_RNF216"/>
    <property type="match status" value="1"/>
</dbReference>
<evidence type="ECO:0000313" key="9">
    <source>
        <dbReference type="Proteomes" id="UP000054097"/>
    </source>
</evidence>
<keyword evidence="5" id="KW-0833">Ubl conjugation pathway</keyword>
<evidence type="ECO:0000313" key="8">
    <source>
        <dbReference type="EMBL" id="KIM33722.1"/>
    </source>
</evidence>
<dbReference type="SUPFAM" id="SSF57850">
    <property type="entry name" value="RING/U-box"/>
    <property type="match status" value="1"/>
</dbReference>
<keyword evidence="4" id="KW-0863">Zinc-finger</keyword>
<dbReference type="InterPro" id="IPR044066">
    <property type="entry name" value="TRIAD_supradom"/>
</dbReference>
<name>A0A0C2XXY6_SERVB</name>
<protein>
    <recommendedName>
        <fullName evidence="7">RING-type domain-containing protein</fullName>
    </recommendedName>
</protein>
<feature type="domain" description="RING-type" evidence="7">
    <location>
        <begin position="785"/>
        <end position="1008"/>
    </location>
</feature>
<dbReference type="HOGENOM" id="CLU_004581_1_0_1"/>
<dbReference type="GO" id="GO:0016567">
    <property type="term" value="P:protein ubiquitination"/>
    <property type="evidence" value="ECO:0007669"/>
    <property type="project" value="InterPro"/>
</dbReference>
<evidence type="ECO:0000256" key="5">
    <source>
        <dbReference type="ARBA" id="ARBA00022786"/>
    </source>
</evidence>
<keyword evidence="2" id="KW-0479">Metal-binding</keyword>
<dbReference type="Proteomes" id="UP000054097">
    <property type="component" value="Unassembled WGS sequence"/>
</dbReference>
<dbReference type="InterPro" id="IPR031127">
    <property type="entry name" value="E3_UB_ligase_RBR"/>
</dbReference>